<accession>A0ABV7H6I4</accession>
<dbReference type="NCBIfam" id="TIGR03353">
    <property type="entry name" value="VI_chp_4"/>
    <property type="match status" value="1"/>
</dbReference>
<keyword evidence="2" id="KW-1185">Reference proteome</keyword>
<name>A0ABV7H6I4_9BURK</name>
<reference evidence="2" key="1">
    <citation type="journal article" date="2019" name="Int. J. Syst. Evol. Microbiol.">
        <title>The Global Catalogue of Microorganisms (GCM) 10K type strain sequencing project: providing services to taxonomists for standard genome sequencing and annotation.</title>
        <authorList>
            <consortium name="The Broad Institute Genomics Platform"/>
            <consortium name="The Broad Institute Genome Sequencing Center for Infectious Disease"/>
            <person name="Wu L."/>
            <person name="Ma J."/>
        </authorList>
    </citation>
    <scope>NUCLEOTIDE SEQUENCE [LARGE SCALE GENOMIC DNA]</scope>
    <source>
        <strain evidence="2">KCTC 52168</strain>
    </source>
</reference>
<protein>
    <submittedName>
        <fullName evidence="1">Type VI secretion system baseplate subunit TssK</fullName>
    </submittedName>
</protein>
<proteinExistence type="predicted"/>
<organism evidence="1 2">
    <name type="scientific">Piscinibacterium candidicorallinum</name>
    <dbReference type="NCBI Taxonomy" id="1793872"/>
    <lineage>
        <taxon>Bacteria</taxon>
        <taxon>Pseudomonadati</taxon>
        <taxon>Pseudomonadota</taxon>
        <taxon>Betaproteobacteria</taxon>
        <taxon>Burkholderiales</taxon>
        <taxon>Piscinibacterium</taxon>
    </lineage>
</organism>
<dbReference type="RefSeq" id="WP_377302881.1">
    <property type="nucleotide sequence ID" value="NZ_CP180191.1"/>
</dbReference>
<sequence>MSNFRKVVWTEGLFLQPQHFQQADRHIERWVEGRTNALRPYPWGFTALEIDEDSLKLGRIVVTRAQGVFPDGTPFDAPAVDPLPPALDFPADARDAKVVLSLPMRRTNAQDTSLGGEQDAALMRYVANDIELRDATASMERNAFIQVGNLNLKLMLAADSTEAYQGLALIKVLERKPDSALLVDKNHVPPLLNLHVHSRVAGYLREALAMFHQRGDALAARLGKPGAGGVAEIADFLMLQSVNRYEPLFQHLSELNSVHPERFFSLCVEAIGDLAIFGSTSRRPPKLAAYLHDDLERCLGELMIHLRAFLSTVLEQRAIPIELVDRKYGVRTATVSDLDLLRSANFVLAVNAQVPGEQLRLRFPSQVKIGPVERIRDLVNLQLPGVSLRGLAVAPREIPYHSGFHYFELDRNGDLWTQLQATGHLAMHIAGEFPGLELEFWAIREG</sequence>
<dbReference type="PANTHER" id="PTHR35566">
    <property type="entry name" value="BLR3599 PROTEIN"/>
    <property type="match status" value="1"/>
</dbReference>
<dbReference type="EMBL" id="JBHRTI010000004">
    <property type="protein sequence ID" value="MFC3147622.1"/>
    <property type="molecule type" value="Genomic_DNA"/>
</dbReference>
<evidence type="ECO:0000313" key="1">
    <source>
        <dbReference type="EMBL" id="MFC3147622.1"/>
    </source>
</evidence>
<gene>
    <name evidence="1" type="primary">tssK</name>
    <name evidence="1" type="ORF">ACFOEN_08205</name>
</gene>
<dbReference type="PANTHER" id="PTHR35566:SF1">
    <property type="entry name" value="TYPE VI SECRETION SYSTEM BASEPLATE COMPONENT TSSK1"/>
    <property type="match status" value="1"/>
</dbReference>
<dbReference type="Pfam" id="PF05936">
    <property type="entry name" value="T6SS_VasE"/>
    <property type="match status" value="1"/>
</dbReference>
<dbReference type="Proteomes" id="UP001595556">
    <property type="component" value="Unassembled WGS sequence"/>
</dbReference>
<evidence type="ECO:0000313" key="2">
    <source>
        <dbReference type="Proteomes" id="UP001595556"/>
    </source>
</evidence>
<comment type="caution">
    <text evidence="1">The sequence shown here is derived from an EMBL/GenBank/DDBJ whole genome shotgun (WGS) entry which is preliminary data.</text>
</comment>
<dbReference type="InterPro" id="IPR010263">
    <property type="entry name" value="T6SS_TssK"/>
</dbReference>